<accession>A0A7K0DTT7</accession>
<dbReference type="Proteomes" id="UP000431401">
    <property type="component" value="Unassembled WGS sequence"/>
</dbReference>
<dbReference type="Pfam" id="PF15593">
    <property type="entry name" value="Imm42"/>
    <property type="match status" value="1"/>
</dbReference>
<name>A0A7K0DTT7_9NOCA</name>
<evidence type="ECO:0000313" key="1">
    <source>
        <dbReference type="EMBL" id="MQY29180.1"/>
    </source>
</evidence>
<sequence>MLVGDRSRFGIEYELDAVDPERPDRLPGHLRWWCGGDPVGRYDPAISIVAAAVATDRIAARAGRRRHPDLMAVPAADVVRIVTDALFTDNERTEEQIDADGRLYWPLFVGPRTESFDPWDVFVVEDETAARLIWCRIGHPEVRECALRRGEFDAVLRMFLDGLPFGGQ</sequence>
<dbReference type="RefSeq" id="WP_153345724.1">
    <property type="nucleotide sequence ID" value="NZ_WEGI01000010.1"/>
</dbReference>
<evidence type="ECO:0000313" key="2">
    <source>
        <dbReference type="Proteomes" id="UP000431401"/>
    </source>
</evidence>
<dbReference type="EMBL" id="WEGI01000010">
    <property type="protein sequence ID" value="MQY29180.1"/>
    <property type="molecule type" value="Genomic_DNA"/>
</dbReference>
<proteinExistence type="predicted"/>
<dbReference type="AlphaFoldDB" id="A0A7K0DTT7"/>
<organism evidence="1 2">
    <name type="scientific">Nocardia aurantia</name>
    <dbReference type="NCBI Taxonomy" id="2585199"/>
    <lineage>
        <taxon>Bacteria</taxon>
        <taxon>Bacillati</taxon>
        <taxon>Actinomycetota</taxon>
        <taxon>Actinomycetes</taxon>
        <taxon>Mycobacteriales</taxon>
        <taxon>Nocardiaceae</taxon>
        <taxon>Nocardia</taxon>
    </lineage>
</organism>
<dbReference type="InterPro" id="IPR028958">
    <property type="entry name" value="Imm42"/>
</dbReference>
<protein>
    <submittedName>
        <fullName evidence="1">Uncharacterized protein</fullName>
    </submittedName>
</protein>
<keyword evidence="2" id="KW-1185">Reference proteome</keyword>
<gene>
    <name evidence="1" type="ORF">NRB56_47700</name>
</gene>
<comment type="caution">
    <text evidence="1">The sequence shown here is derived from an EMBL/GenBank/DDBJ whole genome shotgun (WGS) entry which is preliminary data.</text>
</comment>
<dbReference type="OrthoDB" id="2666753at2"/>
<reference evidence="1 2" key="1">
    <citation type="submission" date="2019-10" db="EMBL/GenBank/DDBJ databases">
        <title>Nocardia macrotermitis sp. nov. and Nocardia aurantia sp. nov., isolated from the gut of fungus growing-termite Macrotermes natalensis.</title>
        <authorList>
            <person name="Benndorf R."/>
            <person name="Schwitalla J."/>
            <person name="Martin K."/>
            <person name="De Beer W."/>
            <person name="Kaster A.-K."/>
            <person name="Vollmers J."/>
            <person name="Poulsen M."/>
            <person name="Beemelmanns C."/>
        </authorList>
    </citation>
    <scope>NUCLEOTIDE SEQUENCE [LARGE SCALE GENOMIC DNA]</scope>
    <source>
        <strain evidence="1 2">RB56</strain>
    </source>
</reference>